<evidence type="ECO:0000313" key="2">
    <source>
        <dbReference type="Proteomes" id="UP001230156"/>
    </source>
</evidence>
<reference evidence="2" key="1">
    <citation type="submission" date="2023-08" db="EMBL/GenBank/DDBJ databases">
        <title>Rhodospirillaceae gen. nov., a novel taxon isolated from the Yangtze River Yuezi River estuary sludge.</title>
        <authorList>
            <person name="Ruan L."/>
        </authorList>
    </citation>
    <scope>NUCLEOTIDE SEQUENCE [LARGE SCALE GENOMIC DNA]</scope>
    <source>
        <strain evidence="2">R-7</strain>
    </source>
</reference>
<dbReference type="EMBL" id="JAUYVI010000004">
    <property type="protein sequence ID" value="MDQ7249057.1"/>
    <property type="molecule type" value="Genomic_DNA"/>
</dbReference>
<dbReference type="RefSeq" id="WP_379956607.1">
    <property type="nucleotide sequence ID" value="NZ_JAUYVI010000004.1"/>
</dbReference>
<sequence length="245" mass="27487">MIPTEFEELLSPAGRRVLSGRDPTLCGALADPRRRFFAHEGLIKKSAAEALRKTLEREMLPLLTDLSMPIPPETIWEMQHNYEEWLPKTVRVKTATLESKRAKSHARAKELGLIDLLSSESFVAFAEAIAGRKLNRKGGQQVLCYGPGDYAGPHNDHHPEDRGYEKGYLDIHLSLGSPAIAHQYLVYAKSGHFTEIVPVHGLGTLTVYRLPFWHLTTPLKAKPGREKDARRWVLLGTFGFKDGGR</sequence>
<organism evidence="1 2">
    <name type="scientific">Dongia sedimenti</name>
    <dbReference type="NCBI Taxonomy" id="3064282"/>
    <lineage>
        <taxon>Bacteria</taxon>
        <taxon>Pseudomonadati</taxon>
        <taxon>Pseudomonadota</taxon>
        <taxon>Alphaproteobacteria</taxon>
        <taxon>Rhodospirillales</taxon>
        <taxon>Dongiaceae</taxon>
        <taxon>Dongia</taxon>
    </lineage>
</organism>
<proteinExistence type="predicted"/>
<gene>
    <name evidence="1" type="ORF">Q8A70_15325</name>
</gene>
<accession>A0ABU0YPE7</accession>
<evidence type="ECO:0000313" key="1">
    <source>
        <dbReference type="EMBL" id="MDQ7249057.1"/>
    </source>
</evidence>
<name>A0ABU0YPE7_9PROT</name>
<protein>
    <recommendedName>
        <fullName evidence="3">Prolyl 4-hydroxylase alpha subunit Fe(2+) 2OG dioxygenase domain-containing protein</fullName>
    </recommendedName>
</protein>
<evidence type="ECO:0008006" key="3">
    <source>
        <dbReference type="Google" id="ProtNLM"/>
    </source>
</evidence>
<dbReference type="Proteomes" id="UP001230156">
    <property type="component" value="Unassembled WGS sequence"/>
</dbReference>
<keyword evidence="2" id="KW-1185">Reference proteome</keyword>
<comment type="caution">
    <text evidence="1">The sequence shown here is derived from an EMBL/GenBank/DDBJ whole genome shotgun (WGS) entry which is preliminary data.</text>
</comment>